<protein>
    <submittedName>
        <fullName evidence="9">Steryl-sulfatase</fullName>
    </submittedName>
</protein>
<keyword evidence="5" id="KW-0106">Calcium</keyword>
<evidence type="ECO:0000256" key="7">
    <source>
        <dbReference type="SAM" id="Phobius"/>
    </source>
</evidence>
<dbReference type="InterPro" id="IPR017850">
    <property type="entry name" value="Alkaline_phosphatase_core_sf"/>
</dbReference>
<gene>
    <name evidence="9" type="ORF">GBAR_LOCUS8157</name>
</gene>
<evidence type="ECO:0000256" key="6">
    <source>
        <dbReference type="SAM" id="MobiDB-lite"/>
    </source>
</evidence>
<evidence type="ECO:0000256" key="1">
    <source>
        <dbReference type="ARBA" id="ARBA00001913"/>
    </source>
</evidence>
<evidence type="ECO:0000256" key="3">
    <source>
        <dbReference type="ARBA" id="ARBA00022723"/>
    </source>
</evidence>
<dbReference type="PANTHER" id="PTHR42693:SF53">
    <property type="entry name" value="ENDO-4-O-SULFATASE"/>
    <property type="match status" value="1"/>
</dbReference>
<dbReference type="InterPro" id="IPR000917">
    <property type="entry name" value="Sulfatase_N"/>
</dbReference>
<reference evidence="9" key="1">
    <citation type="submission" date="2023-03" db="EMBL/GenBank/DDBJ databases">
        <authorList>
            <person name="Steffen K."/>
            <person name="Cardenas P."/>
        </authorList>
    </citation>
    <scope>NUCLEOTIDE SEQUENCE</scope>
</reference>
<dbReference type="Gene3D" id="3.30.1120.10">
    <property type="match status" value="1"/>
</dbReference>
<evidence type="ECO:0000313" key="10">
    <source>
        <dbReference type="Proteomes" id="UP001174909"/>
    </source>
</evidence>
<dbReference type="Gene3D" id="3.40.720.10">
    <property type="entry name" value="Alkaline Phosphatase, subunit A"/>
    <property type="match status" value="1"/>
</dbReference>
<keyword evidence="7" id="KW-0812">Transmembrane</keyword>
<dbReference type="PANTHER" id="PTHR42693">
    <property type="entry name" value="ARYLSULFATASE FAMILY MEMBER"/>
    <property type="match status" value="1"/>
</dbReference>
<dbReference type="InterPro" id="IPR050738">
    <property type="entry name" value="Sulfatase"/>
</dbReference>
<dbReference type="SUPFAM" id="SSF53649">
    <property type="entry name" value="Alkaline phosphatase-like"/>
    <property type="match status" value="1"/>
</dbReference>
<dbReference type="PROSITE" id="PS00523">
    <property type="entry name" value="SULFATASE_1"/>
    <property type="match status" value="1"/>
</dbReference>
<evidence type="ECO:0000256" key="4">
    <source>
        <dbReference type="ARBA" id="ARBA00022801"/>
    </source>
</evidence>
<feature type="compositionally biased region" description="Polar residues" evidence="6">
    <location>
        <begin position="96"/>
        <end position="121"/>
    </location>
</feature>
<evidence type="ECO:0000259" key="8">
    <source>
        <dbReference type="Pfam" id="PF00884"/>
    </source>
</evidence>
<comment type="caution">
    <text evidence="9">The sequence shown here is derived from an EMBL/GenBank/DDBJ whole genome shotgun (WGS) entry which is preliminary data.</text>
</comment>
<evidence type="ECO:0000256" key="2">
    <source>
        <dbReference type="ARBA" id="ARBA00008779"/>
    </source>
</evidence>
<keyword evidence="4" id="KW-0378">Hydrolase</keyword>
<dbReference type="Proteomes" id="UP001174909">
    <property type="component" value="Unassembled WGS sequence"/>
</dbReference>
<dbReference type="GO" id="GO:0046872">
    <property type="term" value="F:metal ion binding"/>
    <property type="evidence" value="ECO:0007669"/>
    <property type="project" value="UniProtKB-KW"/>
</dbReference>
<accession>A0AA35WGK6</accession>
<dbReference type="AlphaFoldDB" id="A0AA35WGK6"/>
<dbReference type="EMBL" id="CASHTH010001215">
    <property type="protein sequence ID" value="CAI8012762.1"/>
    <property type="molecule type" value="Genomic_DNA"/>
</dbReference>
<comment type="similarity">
    <text evidence="2">Belongs to the sulfatase family.</text>
</comment>
<keyword evidence="10" id="KW-1185">Reference proteome</keyword>
<name>A0AA35WGK6_GEOBA</name>
<dbReference type="GO" id="GO:0004065">
    <property type="term" value="F:arylsulfatase activity"/>
    <property type="evidence" value="ECO:0007669"/>
    <property type="project" value="TreeGrafter"/>
</dbReference>
<dbReference type="Pfam" id="PF00884">
    <property type="entry name" value="Sulfatase"/>
    <property type="match status" value="1"/>
</dbReference>
<sequence length="614" mass="68474">MPTMTNRKRQMIVLGVLSSVFVIILFHQLLHKGSFISNEPVRTDHSNTNGLVSRDEDQCVMNKGAQCKGGNAEADTPHEPLLSVPQEPLSLVPQEPLSSVPQEPLSSVPQEPLSSVPQEPLSSLPQDGKNILCRGKKCPNIIYLLADDLGYGDVEYNKGVALTPHLNSMASGPHSVHFKRFYSGGPSCSPTRGTLLTGRNHNRYCIWHADLGDPKIDLTCPSLGPLPPSELTVAEVLQGAGYHTSIYGKWHVGDLRPIKGGNTKWNVSHPGMHGFREWWVTERQVTTLLPNCKCSKDYSCRFDARDYYVRFCQNYWRMNDETGKLEKYPMQIFDDSDFLVDRLENLLKTRDPSVPFFTILAFHSVHAPFLSKPHWLQHYGKKGYSSKKVDYLGSTSGLDEAIGRVRRLLKEYGVYDNTMLWFSSDNGPQKGGPGSSGGLRGLKGDLWEGGIRVPGIIEWPAAISENRVSSVPVVTSDLLPTVADIVGVDLPSDIKYDGISLLPLLTNKTDRRGSNINFAFHILKGNLDSSYKGAVVGDRYKYYAEFDRGHIRQFYLFDMEREANEKTNVSKSHPQVTASLRGHLEDFLKSVNSSATDIGCLSTHDRRSDTIKCY</sequence>
<evidence type="ECO:0000313" key="9">
    <source>
        <dbReference type="EMBL" id="CAI8012762.1"/>
    </source>
</evidence>
<feature type="domain" description="Sulfatase N-terminal" evidence="8">
    <location>
        <begin position="139"/>
        <end position="488"/>
    </location>
</feature>
<organism evidence="9 10">
    <name type="scientific">Geodia barretti</name>
    <name type="common">Barrett's horny sponge</name>
    <dbReference type="NCBI Taxonomy" id="519541"/>
    <lineage>
        <taxon>Eukaryota</taxon>
        <taxon>Metazoa</taxon>
        <taxon>Porifera</taxon>
        <taxon>Demospongiae</taxon>
        <taxon>Heteroscleromorpha</taxon>
        <taxon>Tetractinellida</taxon>
        <taxon>Astrophorina</taxon>
        <taxon>Geodiidae</taxon>
        <taxon>Geodia</taxon>
    </lineage>
</organism>
<dbReference type="InterPro" id="IPR024607">
    <property type="entry name" value="Sulfatase_CS"/>
</dbReference>
<feature type="region of interest" description="Disordered" evidence="6">
    <location>
        <begin position="92"/>
        <end position="121"/>
    </location>
</feature>
<evidence type="ECO:0000256" key="5">
    <source>
        <dbReference type="ARBA" id="ARBA00022837"/>
    </source>
</evidence>
<comment type="cofactor">
    <cofactor evidence="1">
        <name>Ca(2+)</name>
        <dbReference type="ChEBI" id="CHEBI:29108"/>
    </cofactor>
</comment>
<feature type="transmembrane region" description="Helical" evidence="7">
    <location>
        <begin position="12"/>
        <end position="30"/>
    </location>
</feature>
<keyword evidence="3" id="KW-0479">Metal-binding</keyword>
<keyword evidence="7" id="KW-1133">Transmembrane helix</keyword>
<keyword evidence="7" id="KW-0472">Membrane</keyword>
<proteinExistence type="inferred from homology"/>